<dbReference type="SUPFAM" id="SSF46785">
    <property type="entry name" value="Winged helix' DNA-binding domain"/>
    <property type="match status" value="1"/>
</dbReference>
<dbReference type="PANTHER" id="PTHR30118:SF15">
    <property type="entry name" value="TRANSCRIPTIONAL REGULATORY PROTEIN"/>
    <property type="match status" value="1"/>
</dbReference>
<evidence type="ECO:0000313" key="6">
    <source>
        <dbReference type="EMBL" id="AHK71328.1"/>
    </source>
</evidence>
<evidence type="ECO:0000256" key="1">
    <source>
        <dbReference type="ARBA" id="ARBA00009437"/>
    </source>
</evidence>
<dbReference type="GO" id="GO:0003677">
    <property type="term" value="F:DNA binding"/>
    <property type="evidence" value="ECO:0007669"/>
    <property type="project" value="UniProtKB-KW"/>
</dbReference>
<evidence type="ECO:0000256" key="3">
    <source>
        <dbReference type="ARBA" id="ARBA00023125"/>
    </source>
</evidence>
<keyword evidence="3" id="KW-0238">DNA-binding</keyword>
<dbReference type="InterPro" id="IPR037402">
    <property type="entry name" value="YidZ_PBP2"/>
</dbReference>
<dbReference type="CDD" id="cd08417">
    <property type="entry name" value="PBP2_Nitroaromatics_like"/>
    <property type="match status" value="1"/>
</dbReference>
<dbReference type="Pfam" id="PF03466">
    <property type="entry name" value="LysR_substrate"/>
    <property type="match status" value="1"/>
</dbReference>
<dbReference type="Proteomes" id="UP000031656">
    <property type="component" value="Chromosome"/>
</dbReference>
<dbReference type="RefSeq" id="WP_041111714.1">
    <property type="nucleotide sequence ID" value="NZ_CP004373.1"/>
</dbReference>
<dbReference type="GeneID" id="56905661"/>
<dbReference type="Gene3D" id="1.10.10.10">
    <property type="entry name" value="Winged helix-like DNA-binding domain superfamily/Winged helix DNA-binding domain"/>
    <property type="match status" value="1"/>
</dbReference>
<dbReference type="InterPro" id="IPR036388">
    <property type="entry name" value="WH-like_DNA-bd_sf"/>
</dbReference>
<evidence type="ECO:0000256" key="2">
    <source>
        <dbReference type="ARBA" id="ARBA00023015"/>
    </source>
</evidence>
<dbReference type="InterPro" id="IPR050389">
    <property type="entry name" value="LysR-type_TF"/>
</dbReference>
<gene>
    <name evidence="6" type="primary">nodD</name>
    <name evidence="6" type="ORF">GLS_c14400</name>
</gene>
<name>A0A067Z4C2_GLUOY</name>
<protein>
    <submittedName>
        <fullName evidence="6">Putative HTH-type transcriptional regulator</fullName>
    </submittedName>
</protein>
<dbReference type="EMBL" id="CP004373">
    <property type="protein sequence ID" value="AHK71328.1"/>
    <property type="molecule type" value="Genomic_DNA"/>
</dbReference>
<dbReference type="Pfam" id="PF00126">
    <property type="entry name" value="HTH_1"/>
    <property type="match status" value="1"/>
</dbReference>
<keyword evidence="2" id="KW-0805">Transcription regulation</keyword>
<proteinExistence type="inferred from homology"/>
<sequence>MNRSDSSPGSLRRINLNLLYALDAILNASSLTEAGRQIRLSQPAMSVAFRKLRDQFNDELIVYPSGERMLTPLAEKLRPRVKKLLAQLDETFGLQLDFDPRTSRKTFHLSAPENLATMLLGRVVPTMLSEAQNIRVVVSSPGNTKQSELFEGGADLVIVPHSLLDPRFPATELMKDGLSCMVWDRHPTIQSTITQEQYLEARHASVSEAVYAAGPQNEILSQRNIVAMTGRYGTLPGLIIGTDLVATGSGWVLQYYASMFPVRVLKLPFPVELESVFAQWPDHRTNDPAHRWLMTHIDSFTATHRRAHKSTHKKT</sequence>
<dbReference type="Gene3D" id="3.40.190.10">
    <property type="entry name" value="Periplasmic binding protein-like II"/>
    <property type="match status" value="2"/>
</dbReference>
<dbReference type="InterPro" id="IPR000847">
    <property type="entry name" value="LysR_HTH_N"/>
</dbReference>
<dbReference type="PANTHER" id="PTHR30118">
    <property type="entry name" value="HTH-TYPE TRANSCRIPTIONAL REGULATOR LEUO-RELATED"/>
    <property type="match status" value="1"/>
</dbReference>
<organism evidence="6 7">
    <name type="scientific">Gluconobacter oxydans DSM 3504</name>
    <dbReference type="NCBI Taxonomy" id="1288313"/>
    <lineage>
        <taxon>Bacteria</taxon>
        <taxon>Pseudomonadati</taxon>
        <taxon>Pseudomonadota</taxon>
        <taxon>Alphaproteobacteria</taxon>
        <taxon>Acetobacterales</taxon>
        <taxon>Acetobacteraceae</taxon>
        <taxon>Gluconobacter</taxon>
    </lineage>
</organism>
<dbReference type="GO" id="GO:0003700">
    <property type="term" value="F:DNA-binding transcription factor activity"/>
    <property type="evidence" value="ECO:0007669"/>
    <property type="project" value="InterPro"/>
</dbReference>
<evidence type="ECO:0000259" key="5">
    <source>
        <dbReference type="PROSITE" id="PS50931"/>
    </source>
</evidence>
<dbReference type="PROSITE" id="PS50931">
    <property type="entry name" value="HTH_LYSR"/>
    <property type="match status" value="1"/>
</dbReference>
<dbReference type="KEGG" id="goy:GLS_c14400"/>
<feature type="domain" description="HTH lysR-type" evidence="5">
    <location>
        <begin position="14"/>
        <end position="71"/>
    </location>
</feature>
<dbReference type="AlphaFoldDB" id="A0A067Z4C2"/>
<keyword evidence="4" id="KW-0804">Transcription</keyword>
<dbReference type="InterPro" id="IPR005119">
    <property type="entry name" value="LysR_subst-bd"/>
</dbReference>
<dbReference type="InterPro" id="IPR036390">
    <property type="entry name" value="WH_DNA-bd_sf"/>
</dbReference>
<accession>A0A067Z4C2</accession>
<dbReference type="SUPFAM" id="SSF53850">
    <property type="entry name" value="Periplasmic binding protein-like II"/>
    <property type="match status" value="1"/>
</dbReference>
<dbReference type="HOGENOM" id="CLU_039613_39_0_5"/>
<evidence type="ECO:0000256" key="4">
    <source>
        <dbReference type="ARBA" id="ARBA00023163"/>
    </source>
</evidence>
<reference evidence="6 7" key="1">
    <citation type="journal article" date="2015" name="Appl. Microbiol. Biotechnol.">
        <title>The consequence of an additional NADH dehydrogenase paralog on the growth of Gluconobacter oxydans DSM3504.</title>
        <authorList>
            <person name="Kostner D."/>
            <person name="Luchterhand B."/>
            <person name="Junker A."/>
            <person name="Volland S."/>
            <person name="Daniel R."/>
            <person name="Buchs J."/>
            <person name="Liebl W."/>
            <person name="Ehrenreich A."/>
        </authorList>
    </citation>
    <scope>NUCLEOTIDE SEQUENCE [LARGE SCALE GENOMIC DNA]</scope>
    <source>
        <strain evidence="6">DSM 3504</strain>
    </source>
</reference>
<evidence type="ECO:0000313" key="7">
    <source>
        <dbReference type="Proteomes" id="UP000031656"/>
    </source>
</evidence>
<comment type="similarity">
    <text evidence="1">Belongs to the LysR transcriptional regulatory family.</text>
</comment>